<name>A0A2Z7A001_9LAMI</name>
<protein>
    <recommendedName>
        <fullName evidence="3">Splicing factor 3B subunit 1-like</fullName>
    </recommendedName>
</protein>
<gene>
    <name evidence="1" type="ORF">F511_40454</name>
</gene>
<proteinExistence type="predicted"/>
<reference evidence="1 2" key="1">
    <citation type="journal article" date="2015" name="Proc. Natl. Acad. Sci. U.S.A.">
        <title>The resurrection genome of Boea hygrometrica: A blueprint for survival of dehydration.</title>
        <authorList>
            <person name="Xiao L."/>
            <person name="Yang G."/>
            <person name="Zhang L."/>
            <person name="Yang X."/>
            <person name="Zhao S."/>
            <person name="Ji Z."/>
            <person name="Zhou Q."/>
            <person name="Hu M."/>
            <person name="Wang Y."/>
            <person name="Chen M."/>
            <person name="Xu Y."/>
            <person name="Jin H."/>
            <person name="Xiao X."/>
            <person name="Hu G."/>
            <person name="Bao F."/>
            <person name="Hu Y."/>
            <person name="Wan P."/>
            <person name="Li L."/>
            <person name="Deng X."/>
            <person name="Kuang T."/>
            <person name="Xiang C."/>
            <person name="Zhu J.K."/>
            <person name="Oliver M.J."/>
            <person name="He Y."/>
        </authorList>
    </citation>
    <scope>NUCLEOTIDE SEQUENCE [LARGE SCALE GENOMIC DNA]</scope>
    <source>
        <strain evidence="2">cv. XS01</strain>
    </source>
</reference>
<keyword evidence="2" id="KW-1185">Reference proteome</keyword>
<dbReference type="EMBL" id="KV020315">
    <property type="protein sequence ID" value="KZV14631.1"/>
    <property type="molecule type" value="Genomic_DNA"/>
</dbReference>
<evidence type="ECO:0000313" key="1">
    <source>
        <dbReference type="EMBL" id="KZV14631.1"/>
    </source>
</evidence>
<accession>A0A2Z7A001</accession>
<dbReference type="AlphaFoldDB" id="A0A2Z7A001"/>
<sequence>MEASLIHNAIQVYFDSVFSMEDEGMVQMFKALVSSGLRGFLGCSYDIYEAALVDFYDNASMRVNKVISSIQGKSVEISEEQFSRIFELPTEGLTDMNEVPKDLVFDARSAFSADGSFDAVTHERFLMMAAIHGSVKINWGRLLFNLLKDMVTPSSKQARGFAVQICIILKRAPDLELGESKAIPPLQILTAKTVGTYIAKNKSINAEEVLEVPVEKMVKKAATKRRPTPAVVEPAAKKKRTTVGSDAPVEKDLSIVPVVQNREPISVVPVVTPHAQRCRAPKRKLGSQQLDAYDGKQKAAVVKEATSWKRNQLSEATCFSLMNKLARSSSRADKKRRREL</sequence>
<evidence type="ECO:0000313" key="2">
    <source>
        <dbReference type="Proteomes" id="UP000250235"/>
    </source>
</evidence>
<dbReference type="Proteomes" id="UP000250235">
    <property type="component" value="Unassembled WGS sequence"/>
</dbReference>
<evidence type="ECO:0008006" key="3">
    <source>
        <dbReference type="Google" id="ProtNLM"/>
    </source>
</evidence>
<organism evidence="1 2">
    <name type="scientific">Dorcoceras hygrometricum</name>
    <dbReference type="NCBI Taxonomy" id="472368"/>
    <lineage>
        <taxon>Eukaryota</taxon>
        <taxon>Viridiplantae</taxon>
        <taxon>Streptophyta</taxon>
        <taxon>Embryophyta</taxon>
        <taxon>Tracheophyta</taxon>
        <taxon>Spermatophyta</taxon>
        <taxon>Magnoliopsida</taxon>
        <taxon>eudicotyledons</taxon>
        <taxon>Gunneridae</taxon>
        <taxon>Pentapetalae</taxon>
        <taxon>asterids</taxon>
        <taxon>lamiids</taxon>
        <taxon>Lamiales</taxon>
        <taxon>Gesneriaceae</taxon>
        <taxon>Didymocarpoideae</taxon>
        <taxon>Trichosporeae</taxon>
        <taxon>Loxocarpinae</taxon>
        <taxon>Dorcoceras</taxon>
    </lineage>
</organism>